<dbReference type="OrthoDB" id="1729475at2759"/>
<dbReference type="PANTHER" id="PTHR10775">
    <property type="entry name" value="OS08G0208400 PROTEIN"/>
    <property type="match status" value="1"/>
</dbReference>
<evidence type="ECO:0000313" key="2">
    <source>
        <dbReference type="Proteomes" id="UP000257109"/>
    </source>
</evidence>
<reference evidence="1" key="1">
    <citation type="submission" date="2018-05" db="EMBL/GenBank/DDBJ databases">
        <title>Draft genome of Mucuna pruriens seed.</title>
        <authorList>
            <person name="Nnadi N.E."/>
            <person name="Vos R."/>
            <person name="Hasami M.H."/>
            <person name="Devisetty U.K."/>
            <person name="Aguiy J.C."/>
        </authorList>
    </citation>
    <scope>NUCLEOTIDE SEQUENCE [LARGE SCALE GENOMIC DNA]</scope>
    <source>
        <strain evidence="1">JCA_2017</strain>
    </source>
</reference>
<evidence type="ECO:0000313" key="1">
    <source>
        <dbReference type="EMBL" id="RDX89331.1"/>
    </source>
</evidence>
<dbReference type="EMBL" id="QJKJ01005699">
    <property type="protein sequence ID" value="RDX89331.1"/>
    <property type="molecule type" value="Genomic_DNA"/>
</dbReference>
<dbReference type="InterPro" id="IPR004242">
    <property type="entry name" value="Transposase_21"/>
</dbReference>
<keyword evidence="2" id="KW-1185">Reference proteome</keyword>
<accession>A0A371GFL9</accession>
<dbReference type="Pfam" id="PF02992">
    <property type="entry name" value="Transposase_21"/>
    <property type="match status" value="1"/>
</dbReference>
<protein>
    <submittedName>
        <fullName evidence="1">Uncharacterized protein</fullName>
    </submittedName>
</protein>
<dbReference type="Proteomes" id="UP000257109">
    <property type="component" value="Unassembled WGS sequence"/>
</dbReference>
<comment type="caution">
    <text evidence="1">The sequence shown here is derived from an EMBL/GenBank/DDBJ whole genome shotgun (WGS) entry which is preliminary data.</text>
</comment>
<name>A0A371GFL9_MUCPR</name>
<organism evidence="1 2">
    <name type="scientific">Mucuna pruriens</name>
    <name type="common">Velvet bean</name>
    <name type="synonym">Dolichos pruriens</name>
    <dbReference type="NCBI Taxonomy" id="157652"/>
    <lineage>
        <taxon>Eukaryota</taxon>
        <taxon>Viridiplantae</taxon>
        <taxon>Streptophyta</taxon>
        <taxon>Embryophyta</taxon>
        <taxon>Tracheophyta</taxon>
        <taxon>Spermatophyta</taxon>
        <taxon>Magnoliopsida</taxon>
        <taxon>eudicotyledons</taxon>
        <taxon>Gunneridae</taxon>
        <taxon>Pentapetalae</taxon>
        <taxon>rosids</taxon>
        <taxon>fabids</taxon>
        <taxon>Fabales</taxon>
        <taxon>Fabaceae</taxon>
        <taxon>Papilionoideae</taxon>
        <taxon>50 kb inversion clade</taxon>
        <taxon>NPAAA clade</taxon>
        <taxon>indigoferoid/millettioid clade</taxon>
        <taxon>Phaseoleae</taxon>
        <taxon>Mucuna</taxon>
    </lineage>
</organism>
<gene>
    <name evidence="1" type="ORF">CR513_28955</name>
</gene>
<dbReference type="PANTHER" id="PTHR10775:SF182">
    <property type="entry name" value="TRANSPOSON, EN_SPM-LIKE, TRANSPOSASE-ASSOCIATED DOMAIN PROTEIN-RELATED"/>
    <property type="match status" value="1"/>
</dbReference>
<sequence>MFLTVLIPGLSNPKHNIDVYLQPLIDELCMLWNDGILTYDMSLRQNFMIKTINDFPAYEMLSGWGDLDAPYERTKAFTLKHSHKVPILIGHCQFLPLHHPYKRNKNSFKKRCVETSHPPSRLSSLDMWKRVAHLPFSYDLLEE</sequence>
<proteinExistence type="predicted"/>
<feature type="non-terminal residue" evidence="1">
    <location>
        <position position="1"/>
    </location>
</feature>
<dbReference type="AlphaFoldDB" id="A0A371GFL9"/>